<reference evidence="1 2" key="1">
    <citation type="submission" date="2018-01" db="EMBL/GenBank/DDBJ databases">
        <title>Complete genome sequence of Flavivirga eckloniae ECD14 isolated from seaweed Ecklonia cava.</title>
        <authorList>
            <person name="Lee J.H."/>
            <person name="Baik K.S."/>
            <person name="Seong C.N."/>
        </authorList>
    </citation>
    <scope>NUCLEOTIDE SEQUENCE [LARGE SCALE GENOMIC DNA]</scope>
    <source>
        <strain evidence="1 2">ECD14</strain>
    </source>
</reference>
<dbReference type="Proteomes" id="UP000235826">
    <property type="component" value="Chromosome"/>
</dbReference>
<gene>
    <name evidence="1" type="ORF">C1H87_12470</name>
</gene>
<dbReference type="EMBL" id="CP025791">
    <property type="protein sequence ID" value="AUP79476.1"/>
    <property type="molecule type" value="Genomic_DNA"/>
</dbReference>
<evidence type="ECO:0000313" key="2">
    <source>
        <dbReference type="Proteomes" id="UP000235826"/>
    </source>
</evidence>
<evidence type="ECO:0000313" key="1">
    <source>
        <dbReference type="EMBL" id="AUP79476.1"/>
    </source>
</evidence>
<evidence type="ECO:0008006" key="3">
    <source>
        <dbReference type="Google" id="ProtNLM"/>
    </source>
</evidence>
<organism evidence="1 2">
    <name type="scientific">Flavivirga eckloniae</name>
    <dbReference type="NCBI Taxonomy" id="1803846"/>
    <lineage>
        <taxon>Bacteria</taxon>
        <taxon>Pseudomonadati</taxon>
        <taxon>Bacteroidota</taxon>
        <taxon>Flavobacteriia</taxon>
        <taxon>Flavobacteriales</taxon>
        <taxon>Flavobacteriaceae</taxon>
        <taxon>Flavivirga</taxon>
    </lineage>
</organism>
<dbReference type="KEGG" id="fek:C1H87_12470"/>
<dbReference type="PROSITE" id="PS51257">
    <property type="entry name" value="PROKAR_LIPOPROTEIN"/>
    <property type="match status" value="1"/>
</dbReference>
<keyword evidence="2" id="KW-1185">Reference proteome</keyword>
<accession>A0A2K9PR04</accession>
<name>A0A2K9PR04_9FLAO</name>
<sequence length="129" mass="14857">MEKTNISKFIIVIILFAFISSCTTKTNNSKMIVEITTYKAAENVTHEEILLASKAFNKNYCSKCTGLISRQFLKTEDGYMDIFVWKSKEDVERVQKTFMQDENAMNFANLTDSSSLTMKNYEVIESVEF</sequence>
<protein>
    <recommendedName>
        <fullName evidence="3">ABM domain-containing protein</fullName>
    </recommendedName>
</protein>
<proteinExistence type="predicted"/>
<dbReference type="AlphaFoldDB" id="A0A2K9PR04"/>